<dbReference type="InterPro" id="IPR029044">
    <property type="entry name" value="Nucleotide-diphossugar_trans"/>
</dbReference>
<dbReference type="RefSeq" id="WP_377479281.1">
    <property type="nucleotide sequence ID" value="NZ_JBHUOX010000001.1"/>
</dbReference>
<dbReference type="PANTHER" id="PTHR22916">
    <property type="entry name" value="GLYCOSYLTRANSFERASE"/>
    <property type="match status" value="1"/>
</dbReference>
<gene>
    <name evidence="2" type="ORF">ACFS7Z_00580</name>
</gene>
<dbReference type="SUPFAM" id="SSF53448">
    <property type="entry name" value="Nucleotide-diphospho-sugar transferases"/>
    <property type="match status" value="1"/>
</dbReference>
<dbReference type="CDD" id="cd00761">
    <property type="entry name" value="Glyco_tranf_GTA_type"/>
    <property type="match status" value="1"/>
</dbReference>
<evidence type="ECO:0000313" key="3">
    <source>
        <dbReference type="Proteomes" id="UP001597641"/>
    </source>
</evidence>
<protein>
    <submittedName>
        <fullName evidence="2">Glycosyltransferase family 2 protein</fullName>
    </submittedName>
</protein>
<dbReference type="Gene3D" id="3.90.550.10">
    <property type="entry name" value="Spore Coat Polysaccharide Biosynthesis Protein SpsA, Chain A"/>
    <property type="match status" value="1"/>
</dbReference>
<evidence type="ECO:0000259" key="1">
    <source>
        <dbReference type="Pfam" id="PF00535"/>
    </source>
</evidence>
<dbReference type="Pfam" id="PF00535">
    <property type="entry name" value="Glycos_transf_2"/>
    <property type="match status" value="1"/>
</dbReference>
<evidence type="ECO:0000313" key="2">
    <source>
        <dbReference type="EMBL" id="MFD2998839.1"/>
    </source>
</evidence>
<organism evidence="2 3">
    <name type="scientific">Pontibacter toksunensis</name>
    <dbReference type="NCBI Taxonomy" id="1332631"/>
    <lineage>
        <taxon>Bacteria</taxon>
        <taxon>Pseudomonadati</taxon>
        <taxon>Bacteroidota</taxon>
        <taxon>Cytophagia</taxon>
        <taxon>Cytophagales</taxon>
        <taxon>Hymenobacteraceae</taxon>
        <taxon>Pontibacter</taxon>
    </lineage>
</organism>
<comment type="caution">
    <text evidence="2">The sequence shown here is derived from an EMBL/GenBank/DDBJ whole genome shotgun (WGS) entry which is preliminary data.</text>
</comment>
<sequence length="317" mass="37010">MMSFDSFISISVVIPTYNRTKTIRYCIDSILKQTYPAHEILIVDDCSTDEIESLILSYQNPKVKFLPLGFKGGAQAARNLGITRAQGNWIAFQDSDDEWREDKLKKQVEALRLLDFDENVVVHTNCITYITSQKRYNDFNIPVIEGSSEDIYRKLLLQPAPLFPTILASKKALERINLLDTNIKSFQEWDTTIRLAKQCNFVHLKEPLFVYHLHEGTTISKNIYAEIKGYYTIRKKFKEEIISEFGKLYFQLDIIWITLRAIEQNFSDISQEITRDNFSNHRVWAFFFRSLNRNKSILKLLISASNKTKNILVRTKL</sequence>
<dbReference type="Proteomes" id="UP001597641">
    <property type="component" value="Unassembled WGS sequence"/>
</dbReference>
<keyword evidence="3" id="KW-1185">Reference proteome</keyword>
<dbReference type="PANTHER" id="PTHR22916:SF3">
    <property type="entry name" value="UDP-GLCNAC:BETAGAL BETA-1,3-N-ACETYLGLUCOSAMINYLTRANSFERASE-LIKE PROTEIN 1"/>
    <property type="match status" value="1"/>
</dbReference>
<accession>A0ABW6BPZ6</accession>
<dbReference type="InterPro" id="IPR001173">
    <property type="entry name" value="Glyco_trans_2-like"/>
</dbReference>
<name>A0ABW6BPZ6_9BACT</name>
<dbReference type="EMBL" id="JBHUOX010000001">
    <property type="protein sequence ID" value="MFD2998839.1"/>
    <property type="molecule type" value="Genomic_DNA"/>
</dbReference>
<proteinExistence type="predicted"/>
<feature type="domain" description="Glycosyltransferase 2-like" evidence="1">
    <location>
        <begin position="11"/>
        <end position="122"/>
    </location>
</feature>
<reference evidence="3" key="1">
    <citation type="journal article" date="2019" name="Int. J. Syst. Evol. Microbiol.">
        <title>The Global Catalogue of Microorganisms (GCM) 10K type strain sequencing project: providing services to taxonomists for standard genome sequencing and annotation.</title>
        <authorList>
            <consortium name="The Broad Institute Genomics Platform"/>
            <consortium name="The Broad Institute Genome Sequencing Center for Infectious Disease"/>
            <person name="Wu L."/>
            <person name="Ma J."/>
        </authorList>
    </citation>
    <scope>NUCLEOTIDE SEQUENCE [LARGE SCALE GENOMIC DNA]</scope>
    <source>
        <strain evidence="3">KCTC 23984</strain>
    </source>
</reference>